<evidence type="ECO:0000313" key="14">
    <source>
        <dbReference type="EMBL" id="KAH6599100.1"/>
    </source>
</evidence>
<name>A0ABQ8FJ25_9FUNG</name>
<evidence type="ECO:0000256" key="9">
    <source>
        <dbReference type="ARBA" id="ARBA00023128"/>
    </source>
</evidence>
<evidence type="ECO:0000256" key="7">
    <source>
        <dbReference type="ARBA" id="ARBA00022801"/>
    </source>
</evidence>
<evidence type="ECO:0000256" key="11">
    <source>
        <dbReference type="SAM" id="MobiDB-lite"/>
    </source>
</evidence>
<dbReference type="CDD" id="cd06530">
    <property type="entry name" value="S26_SPase_I"/>
    <property type="match status" value="1"/>
</dbReference>
<reference evidence="14 15" key="1">
    <citation type="submission" date="2021-02" db="EMBL/GenBank/DDBJ databases">
        <title>Variation within the Batrachochytrium salamandrivorans European outbreak.</title>
        <authorList>
            <person name="Kelly M."/>
            <person name="Pasmans F."/>
            <person name="Shea T.P."/>
            <person name="Munoz J.F."/>
            <person name="Carranza S."/>
            <person name="Cuomo C.A."/>
            <person name="Martel A."/>
        </authorList>
    </citation>
    <scope>NUCLEOTIDE SEQUENCE [LARGE SCALE GENOMIC DNA]</scope>
    <source>
        <strain evidence="14 15">AMFP18/2</strain>
    </source>
</reference>
<feature type="domain" description="Peptidase S26" evidence="13">
    <location>
        <begin position="10"/>
        <end position="111"/>
    </location>
</feature>
<feature type="compositionally biased region" description="Low complexity" evidence="11">
    <location>
        <begin position="42"/>
        <end position="62"/>
    </location>
</feature>
<evidence type="ECO:0000256" key="5">
    <source>
        <dbReference type="ARBA" id="ARBA00022692"/>
    </source>
</evidence>
<evidence type="ECO:0000259" key="13">
    <source>
        <dbReference type="Pfam" id="PF10502"/>
    </source>
</evidence>
<dbReference type="SUPFAM" id="SSF51306">
    <property type="entry name" value="LexA/Signal peptidase"/>
    <property type="match status" value="1"/>
</dbReference>
<keyword evidence="8" id="KW-1133">Transmembrane helix</keyword>
<dbReference type="PANTHER" id="PTHR46041:SF2">
    <property type="entry name" value="MITOCHONDRIAL INNER MEMBRANE PROTEASE SUBUNIT 2"/>
    <property type="match status" value="1"/>
</dbReference>
<dbReference type="InterPro" id="IPR000223">
    <property type="entry name" value="Pept_S26A_signal_pept_1"/>
</dbReference>
<evidence type="ECO:0000313" key="15">
    <source>
        <dbReference type="Proteomes" id="UP001648503"/>
    </source>
</evidence>
<dbReference type="EMBL" id="JAFCIX010000077">
    <property type="protein sequence ID" value="KAH6599100.1"/>
    <property type="molecule type" value="Genomic_DNA"/>
</dbReference>
<dbReference type="PANTHER" id="PTHR46041">
    <property type="entry name" value="MITOCHONDRIAL INNER MEMBRANE PROTEASE SUBUNIT 2"/>
    <property type="match status" value="1"/>
</dbReference>
<keyword evidence="9" id="KW-0496">Mitochondrion</keyword>
<protein>
    <recommendedName>
        <fullName evidence="3">Mitochondrial inner membrane protease subunit 2</fullName>
    </recommendedName>
</protein>
<feature type="signal peptide" evidence="12">
    <location>
        <begin position="1"/>
        <end position="23"/>
    </location>
</feature>
<gene>
    <name evidence="14" type="ORF">BASA50_003242</name>
</gene>
<keyword evidence="5" id="KW-0812">Transmembrane</keyword>
<evidence type="ECO:0000256" key="1">
    <source>
        <dbReference type="ARBA" id="ARBA00004434"/>
    </source>
</evidence>
<keyword evidence="12" id="KW-0732">Signal</keyword>
<evidence type="ECO:0000256" key="12">
    <source>
        <dbReference type="SAM" id="SignalP"/>
    </source>
</evidence>
<evidence type="ECO:0000256" key="6">
    <source>
        <dbReference type="ARBA" id="ARBA00022792"/>
    </source>
</evidence>
<dbReference type="InterPro" id="IPR037730">
    <property type="entry name" value="IMP2"/>
</dbReference>
<accession>A0ABQ8FJ25</accession>
<evidence type="ECO:0000256" key="3">
    <source>
        <dbReference type="ARBA" id="ARBA00013650"/>
    </source>
</evidence>
<feature type="region of interest" description="Disordered" evidence="11">
    <location>
        <begin position="32"/>
        <end position="63"/>
    </location>
</feature>
<keyword evidence="10" id="KW-0472">Membrane</keyword>
<feature type="chain" id="PRO_5045318751" description="Mitochondrial inner membrane protease subunit 2" evidence="12">
    <location>
        <begin position="24"/>
        <end position="174"/>
    </location>
</feature>
<evidence type="ECO:0000256" key="4">
    <source>
        <dbReference type="ARBA" id="ARBA00022670"/>
    </source>
</evidence>
<dbReference type="Pfam" id="PF10502">
    <property type="entry name" value="Peptidase_S26"/>
    <property type="match status" value="1"/>
</dbReference>
<dbReference type="Gene3D" id="2.10.109.10">
    <property type="entry name" value="Umud Fragment, subunit A"/>
    <property type="match status" value="1"/>
</dbReference>
<comment type="subcellular location">
    <subcellularLocation>
        <location evidence="1">Mitochondrion inner membrane</location>
        <topology evidence="1">Single-pass membrane protein</topology>
    </subcellularLocation>
</comment>
<dbReference type="InterPro" id="IPR036286">
    <property type="entry name" value="LexA/Signal_pep-like_sf"/>
</dbReference>
<evidence type="ECO:0000256" key="8">
    <source>
        <dbReference type="ARBA" id="ARBA00022989"/>
    </source>
</evidence>
<sequence length="174" mass="18242">MGLTHRLGQVVSAVCLLIVPARLLTVARVKGGSMSPTLNPESSNINSSSSSSTSSSNPSSRNSDAREDIVLVDLLSPRLFPLTVCVPGSIVLLTHPTDPDCTLVKRITAVGPCDTSQSVSSSTVPPGHVWVQGDSHAPQIDSSVFGSVPGGLVYGRVLMVIWPLDRMGTNLNKL</sequence>
<evidence type="ECO:0000256" key="10">
    <source>
        <dbReference type="ARBA" id="ARBA00023136"/>
    </source>
</evidence>
<keyword evidence="6" id="KW-0999">Mitochondrion inner membrane</keyword>
<dbReference type="PRINTS" id="PR00727">
    <property type="entry name" value="LEADERPTASE"/>
</dbReference>
<proteinExistence type="inferred from homology"/>
<keyword evidence="4" id="KW-0645">Protease</keyword>
<keyword evidence="15" id="KW-1185">Reference proteome</keyword>
<keyword evidence="7" id="KW-0378">Hydrolase</keyword>
<dbReference type="Proteomes" id="UP001648503">
    <property type="component" value="Unassembled WGS sequence"/>
</dbReference>
<evidence type="ECO:0000256" key="2">
    <source>
        <dbReference type="ARBA" id="ARBA00007066"/>
    </source>
</evidence>
<comment type="caution">
    <text evidence="14">The sequence shown here is derived from an EMBL/GenBank/DDBJ whole genome shotgun (WGS) entry which is preliminary data.</text>
</comment>
<comment type="similarity">
    <text evidence="2">Belongs to the peptidase S26 family. IMP2 subfamily.</text>
</comment>
<dbReference type="InterPro" id="IPR019533">
    <property type="entry name" value="Peptidase_S26"/>
</dbReference>
<organism evidence="14 15">
    <name type="scientific">Batrachochytrium salamandrivorans</name>
    <dbReference type="NCBI Taxonomy" id="1357716"/>
    <lineage>
        <taxon>Eukaryota</taxon>
        <taxon>Fungi</taxon>
        <taxon>Fungi incertae sedis</taxon>
        <taxon>Chytridiomycota</taxon>
        <taxon>Chytridiomycota incertae sedis</taxon>
        <taxon>Chytridiomycetes</taxon>
        <taxon>Rhizophydiales</taxon>
        <taxon>Rhizophydiales incertae sedis</taxon>
        <taxon>Batrachochytrium</taxon>
    </lineage>
</organism>